<keyword evidence="6" id="KW-0256">Endoplasmic reticulum</keyword>
<dbReference type="PANTHER" id="PTHR13448:SF0">
    <property type="entry name" value="TRANSMEMBRANE PROTEIN 214"/>
    <property type="match status" value="1"/>
</dbReference>
<evidence type="ECO:0000256" key="6">
    <source>
        <dbReference type="ARBA" id="ARBA00022824"/>
    </source>
</evidence>
<evidence type="ECO:0000256" key="10">
    <source>
        <dbReference type="ARBA" id="ARBA00024938"/>
    </source>
</evidence>
<keyword evidence="9" id="KW-0325">Glycoprotein</keyword>
<evidence type="ECO:0000256" key="8">
    <source>
        <dbReference type="ARBA" id="ARBA00023136"/>
    </source>
</evidence>
<keyword evidence="8" id="KW-0472">Membrane</keyword>
<comment type="function">
    <text evidence="10">Critical mediator, in cooperation with CASP4, of endoplasmic reticulum-stress induced apoptosis. Required or the activation of CASP4 following endoplasmic reticulum stress.</text>
</comment>
<accession>A0AAV5D7A1</accession>
<keyword evidence="5" id="KW-0053">Apoptosis</keyword>
<feature type="region of interest" description="Disordered" evidence="11">
    <location>
        <begin position="96"/>
        <end position="125"/>
    </location>
</feature>
<dbReference type="InterPro" id="IPR025461">
    <property type="entry name" value="ABA4-like"/>
</dbReference>
<dbReference type="Proteomes" id="UP001054889">
    <property type="component" value="Unassembled WGS sequence"/>
</dbReference>
<evidence type="ECO:0000256" key="9">
    <source>
        <dbReference type="ARBA" id="ARBA00023180"/>
    </source>
</evidence>
<evidence type="ECO:0000256" key="4">
    <source>
        <dbReference type="ARBA" id="ARBA00022692"/>
    </source>
</evidence>
<gene>
    <name evidence="12" type="primary">ga23613</name>
    <name evidence="12" type="ORF">PR202_ga23613</name>
</gene>
<feature type="compositionally biased region" description="Basic and acidic residues" evidence="11">
    <location>
        <begin position="64"/>
        <end position="74"/>
    </location>
</feature>
<dbReference type="GO" id="GO:0005794">
    <property type="term" value="C:Golgi apparatus"/>
    <property type="evidence" value="ECO:0007669"/>
    <property type="project" value="TreeGrafter"/>
</dbReference>
<evidence type="ECO:0000256" key="1">
    <source>
        <dbReference type="ARBA" id="ARBA00004477"/>
    </source>
</evidence>
<dbReference type="Pfam" id="PF14108">
    <property type="entry name" value="ABA4-like"/>
    <property type="match status" value="1"/>
</dbReference>
<evidence type="ECO:0000313" key="12">
    <source>
        <dbReference type="EMBL" id="GJN05935.1"/>
    </source>
</evidence>
<protein>
    <submittedName>
        <fullName evidence="12">Uncharacterized protein</fullName>
    </submittedName>
</protein>
<evidence type="ECO:0000256" key="5">
    <source>
        <dbReference type="ARBA" id="ARBA00022703"/>
    </source>
</evidence>
<dbReference type="Pfam" id="PF10151">
    <property type="entry name" value="TMEM214"/>
    <property type="match status" value="1"/>
</dbReference>
<dbReference type="GO" id="GO:0005789">
    <property type="term" value="C:endoplasmic reticulum membrane"/>
    <property type="evidence" value="ECO:0007669"/>
    <property type="project" value="UniProtKB-SubCell"/>
</dbReference>
<evidence type="ECO:0000313" key="13">
    <source>
        <dbReference type="Proteomes" id="UP001054889"/>
    </source>
</evidence>
<reference evidence="12" key="2">
    <citation type="submission" date="2021-12" db="EMBL/GenBank/DDBJ databases">
        <title>Resequencing data analysis of finger millet.</title>
        <authorList>
            <person name="Hatakeyama M."/>
            <person name="Aluri S."/>
            <person name="Balachadran M.T."/>
            <person name="Sivarajan S.R."/>
            <person name="Poveda L."/>
            <person name="Shimizu-Inatsugi R."/>
            <person name="Schlapbach R."/>
            <person name="Sreeman S.M."/>
            <person name="Shimizu K.K."/>
        </authorList>
    </citation>
    <scope>NUCLEOTIDE SEQUENCE</scope>
</reference>
<dbReference type="PANTHER" id="PTHR13448">
    <property type="entry name" value="TRANSMEMBRANE PROTEIN 214"/>
    <property type="match status" value="1"/>
</dbReference>
<name>A0AAV5D7A1_ELECO</name>
<dbReference type="InterPro" id="IPR019308">
    <property type="entry name" value="TMEM214"/>
</dbReference>
<evidence type="ECO:0000256" key="3">
    <source>
        <dbReference type="ARBA" id="ARBA00011720"/>
    </source>
</evidence>
<comment type="subunit">
    <text evidence="3">Constitutively interacts with CASP4; required for the localization of procaspase 4 to the ER.</text>
</comment>
<feature type="compositionally biased region" description="Low complexity" evidence="11">
    <location>
        <begin position="7"/>
        <end position="25"/>
    </location>
</feature>
<comment type="subcellular location">
    <subcellularLocation>
        <location evidence="1">Endoplasmic reticulum membrane</location>
        <topology evidence="1">Multi-pass membrane protein</topology>
    </subcellularLocation>
</comment>
<dbReference type="EMBL" id="BQKI01000012">
    <property type="protein sequence ID" value="GJN05935.1"/>
    <property type="molecule type" value="Genomic_DNA"/>
</dbReference>
<organism evidence="12 13">
    <name type="scientific">Eleusine coracana subsp. coracana</name>
    <dbReference type="NCBI Taxonomy" id="191504"/>
    <lineage>
        <taxon>Eukaryota</taxon>
        <taxon>Viridiplantae</taxon>
        <taxon>Streptophyta</taxon>
        <taxon>Embryophyta</taxon>
        <taxon>Tracheophyta</taxon>
        <taxon>Spermatophyta</taxon>
        <taxon>Magnoliopsida</taxon>
        <taxon>Liliopsida</taxon>
        <taxon>Poales</taxon>
        <taxon>Poaceae</taxon>
        <taxon>PACMAD clade</taxon>
        <taxon>Chloridoideae</taxon>
        <taxon>Cynodonteae</taxon>
        <taxon>Eleusininae</taxon>
        <taxon>Eleusine</taxon>
    </lineage>
</organism>
<keyword evidence="4" id="KW-0812">Transmembrane</keyword>
<evidence type="ECO:0000256" key="2">
    <source>
        <dbReference type="ARBA" id="ARBA00007984"/>
    </source>
</evidence>
<comment type="similarity">
    <text evidence="2">Belongs to the TMEM214 family.</text>
</comment>
<keyword evidence="13" id="KW-1185">Reference proteome</keyword>
<evidence type="ECO:0000256" key="11">
    <source>
        <dbReference type="SAM" id="MobiDB-lite"/>
    </source>
</evidence>
<comment type="caution">
    <text evidence="12">The sequence shown here is derived from an EMBL/GenBank/DDBJ whole genome shotgun (WGS) entry which is preliminary data.</text>
</comment>
<sequence>MAMDDVAGASSSAAASHAGSDGSHGWQTVSYPKRNRKQAPPASRSGAPDLALNGGSSKAGVFDAVEKRSQERHRALQQQLASKAAYLDDPRIAAAVADSDDEDSDEPAATRQEGEVKKPKKPKVKKPKVTVAEAAALIDADNLGAHLVEISGSYENQEDIQLMRFADYFGRAFVTVSAAQFPWAKMFKESPLSKMVDVSYFFRRKFCCPFTACIKQIPLCNIPEPVIKTASDWISQKSPEALGDFVLWCIDSIMSELSGPAAGPKGSKKVAPQSPRAQVAIFVVLAMTLRKKPEALVNVMPKIMGNNKYLGQEKLPIIVWVIAQGERLVPPSTFDLFMRAAFPASNARVKATERFEAAYPTIKELALAGPPGSKTVKQASQQLLPLCMKAIQENNAELTKEAVDVFIRCLIQSAESFKQWERLHLENIESSVAVLSKITIDWKEVSPKLNSEALKGTVKSLKAKNETALESAADTGKQASIKEADKHCKVILGRLTRGATCLKSSLVVITLAVAAGFVLSPDMDLSSEWEKLQAMVSAHLGAGGTKGTPLDANGSSSVLPPSLLFLLLSFASSPEMAQSSAARVGLPLTLALRQRPVSRVLRAPGGAQFRPATAWSWPQGARPELAAVVPRPGTGKAPPLFRPCAWMTTSQIASSAFTWGTVAVLPFYTLMVVAPNANIVSIPPSHAHGGEIAVQYPRLIPILFAQTKRTVESSAPYVALGLLYGYLLYLSWTPDTLRAMFASKYWLPELPGIVRMFASEMTVASAWIHLLAVDLFAARQVYHDGIKNNIETRHSVSMCLLFCPIGILAHVVTKVLAGTAGRSH</sequence>
<evidence type="ECO:0000256" key="7">
    <source>
        <dbReference type="ARBA" id="ARBA00022989"/>
    </source>
</evidence>
<feature type="region of interest" description="Disordered" evidence="11">
    <location>
        <begin position="1"/>
        <end position="74"/>
    </location>
</feature>
<keyword evidence="7" id="KW-1133">Transmembrane helix</keyword>
<dbReference type="AlphaFoldDB" id="A0AAV5D7A1"/>
<proteinExistence type="inferred from homology"/>
<reference evidence="12" key="1">
    <citation type="journal article" date="2018" name="DNA Res.">
        <title>Multiple hybrid de novo genome assembly of finger millet, an orphan allotetraploid crop.</title>
        <authorList>
            <person name="Hatakeyama M."/>
            <person name="Aluri S."/>
            <person name="Balachadran M.T."/>
            <person name="Sivarajan S.R."/>
            <person name="Patrignani A."/>
            <person name="Gruter S."/>
            <person name="Poveda L."/>
            <person name="Shimizu-Inatsugi R."/>
            <person name="Baeten J."/>
            <person name="Francoijs K.J."/>
            <person name="Nataraja K.N."/>
            <person name="Reddy Y.A.N."/>
            <person name="Phadnis S."/>
            <person name="Ravikumar R.L."/>
            <person name="Schlapbach R."/>
            <person name="Sreeman S.M."/>
            <person name="Shimizu K.K."/>
        </authorList>
    </citation>
    <scope>NUCLEOTIDE SEQUENCE</scope>
</reference>